<dbReference type="Gramene" id="KZN09142">
    <property type="protein sequence ID" value="KZN09142"/>
    <property type="gene ID" value="DCAR_001798"/>
</dbReference>
<dbReference type="Proteomes" id="UP000077755">
    <property type="component" value="Chromosome 1"/>
</dbReference>
<dbReference type="EMBL" id="CP093343">
    <property type="protein sequence ID" value="WOG82633.1"/>
    <property type="molecule type" value="Genomic_DNA"/>
</dbReference>
<keyword evidence="3" id="KW-1185">Reference proteome</keyword>
<reference evidence="2" key="2">
    <citation type="submission" date="2022-03" db="EMBL/GenBank/DDBJ databases">
        <title>Draft title - Genomic analysis of global carrot germplasm unveils the trajectory of domestication and the origin of high carotenoid orange carrot.</title>
        <authorList>
            <person name="Iorizzo M."/>
            <person name="Ellison S."/>
            <person name="Senalik D."/>
            <person name="Macko-Podgorni A."/>
            <person name="Grzebelus D."/>
            <person name="Bostan H."/>
            <person name="Rolling W."/>
            <person name="Curaba J."/>
            <person name="Simon P."/>
        </authorList>
    </citation>
    <scope>NUCLEOTIDE SEQUENCE</scope>
    <source>
        <tissue evidence="2">Leaf</tissue>
    </source>
</reference>
<gene>
    <name evidence="2" type="ORF">DCAR_0101799</name>
</gene>
<name>A0A166GMX7_DAUCS</name>
<protein>
    <submittedName>
        <fullName evidence="2">Uncharacterized protein</fullName>
    </submittedName>
</protein>
<evidence type="ECO:0000313" key="3">
    <source>
        <dbReference type="Proteomes" id="UP000077755"/>
    </source>
</evidence>
<dbReference type="AlphaFoldDB" id="A0A166GMX7"/>
<feature type="region of interest" description="Disordered" evidence="1">
    <location>
        <begin position="1"/>
        <end position="22"/>
    </location>
</feature>
<proteinExistence type="predicted"/>
<evidence type="ECO:0000256" key="1">
    <source>
        <dbReference type="SAM" id="MobiDB-lite"/>
    </source>
</evidence>
<organism evidence="2 3">
    <name type="scientific">Daucus carota subsp. sativus</name>
    <name type="common">Carrot</name>
    <dbReference type="NCBI Taxonomy" id="79200"/>
    <lineage>
        <taxon>Eukaryota</taxon>
        <taxon>Viridiplantae</taxon>
        <taxon>Streptophyta</taxon>
        <taxon>Embryophyta</taxon>
        <taxon>Tracheophyta</taxon>
        <taxon>Spermatophyta</taxon>
        <taxon>Magnoliopsida</taxon>
        <taxon>eudicotyledons</taxon>
        <taxon>Gunneridae</taxon>
        <taxon>Pentapetalae</taxon>
        <taxon>asterids</taxon>
        <taxon>campanulids</taxon>
        <taxon>Apiales</taxon>
        <taxon>Apiaceae</taxon>
        <taxon>Apioideae</taxon>
        <taxon>Scandiceae</taxon>
        <taxon>Daucinae</taxon>
        <taxon>Daucus</taxon>
        <taxon>Daucus sect. Daucus</taxon>
    </lineage>
</organism>
<feature type="region of interest" description="Disordered" evidence="1">
    <location>
        <begin position="36"/>
        <end position="57"/>
    </location>
</feature>
<reference evidence="2" key="1">
    <citation type="journal article" date="2016" name="Nat. Genet.">
        <title>A high-quality carrot genome assembly provides new insights into carotenoid accumulation and asterid genome evolution.</title>
        <authorList>
            <person name="Iorizzo M."/>
            <person name="Ellison S."/>
            <person name="Senalik D."/>
            <person name="Zeng P."/>
            <person name="Satapoomin P."/>
            <person name="Huang J."/>
            <person name="Bowman M."/>
            <person name="Iovene M."/>
            <person name="Sanseverino W."/>
            <person name="Cavagnaro P."/>
            <person name="Yildiz M."/>
            <person name="Macko-Podgorni A."/>
            <person name="Moranska E."/>
            <person name="Grzebelus E."/>
            <person name="Grzebelus D."/>
            <person name="Ashrafi H."/>
            <person name="Zheng Z."/>
            <person name="Cheng S."/>
            <person name="Spooner D."/>
            <person name="Van Deynze A."/>
            <person name="Simon P."/>
        </authorList>
    </citation>
    <scope>NUCLEOTIDE SEQUENCE</scope>
    <source>
        <tissue evidence="2">Leaf</tissue>
    </source>
</reference>
<sequence>MPTPSLKHCDMRSGSTLPASTAPDVIVKRKAKGCNQLGSSQSQSHGLVTQAKTKTGNSPVIRNKAAKSKIPVKPFSAPRKKI</sequence>
<feature type="compositionally biased region" description="Polar residues" evidence="1">
    <location>
        <begin position="45"/>
        <end position="57"/>
    </location>
</feature>
<accession>A0A166GMX7</accession>
<evidence type="ECO:0000313" key="2">
    <source>
        <dbReference type="EMBL" id="WOG82633.1"/>
    </source>
</evidence>